<dbReference type="InterPro" id="IPR050090">
    <property type="entry name" value="Tyrosine_recombinase_XerCD"/>
</dbReference>
<dbReference type="PANTHER" id="PTHR30349">
    <property type="entry name" value="PHAGE INTEGRASE-RELATED"/>
    <property type="match status" value="1"/>
</dbReference>
<dbReference type="SUPFAM" id="SSF56349">
    <property type="entry name" value="DNA breaking-rejoining enzymes"/>
    <property type="match status" value="1"/>
</dbReference>
<dbReference type="GO" id="GO:0003677">
    <property type="term" value="F:DNA binding"/>
    <property type="evidence" value="ECO:0007669"/>
    <property type="project" value="UniProtKB-KW"/>
</dbReference>
<feature type="domain" description="Tyr recombinase" evidence="4">
    <location>
        <begin position="214"/>
        <end position="401"/>
    </location>
</feature>
<accession>A0A246FL82</accession>
<protein>
    <recommendedName>
        <fullName evidence="4">Tyr recombinase domain-containing protein</fullName>
    </recommendedName>
</protein>
<evidence type="ECO:0000256" key="2">
    <source>
        <dbReference type="ARBA" id="ARBA00023125"/>
    </source>
</evidence>
<keyword evidence="3" id="KW-0233">DNA recombination</keyword>
<name>A0A246FL82_9BACT</name>
<dbReference type="Gene3D" id="1.10.443.10">
    <property type="entry name" value="Intergrase catalytic core"/>
    <property type="match status" value="1"/>
</dbReference>
<organism evidence="5 6">
    <name type="scientific">Hymenobacter amundsenii</name>
    <dbReference type="NCBI Taxonomy" id="2006685"/>
    <lineage>
        <taxon>Bacteria</taxon>
        <taxon>Pseudomonadati</taxon>
        <taxon>Bacteroidota</taxon>
        <taxon>Cytophagia</taxon>
        <taxon>Cytophagales</taxon>
        <taxon>Hymenobacteraceae</taxon>
        <taxon>Hymenobacter</taxon>
    </lineage>
</organism>
<sequence length="414" mass="47357">MATVSFHLKEPKADKATAIFILLNGDGQRVKIYTGERIAPEQWSKAEQKAKTRGRGIESDTNATINSSLANMAKLLETYYSKQRAVGIIPSPASLRAVVEPQPEEKQERPRPLPDFADYLERIALTRRPATRRSIGTTYNHLVAYEKVTRRSLEYDDLTATFHDGFTRYLLETVGLTDNSLAKQVGILKRFLSDAVNRGRTNKQDFKRWKWGKRDPDILSLTRAELQLLESIELPEGHYLNNVRGLFLLGCYSGLRWSDVVALKPEHDRGDRLVLVTKKTSQQVTIPLHPKARPLLDMLWAGRLHAILNQPFNRFIKELCKRAGIDTPTERNSYRGGQRITTTVPRWQLITSHCMRKSFITLALESGLPWDVIMRVSGHTDFRSFRRYVHTTDARQVTEFARVWAQESADTQEA</sequence>
<keyword evidence="2" id="KW-0238">DNA-binding</keyword>
<dbReference type="EMBL" id="NIRR01000011">
    <property type="protein sequence ID" value="OWP63501.1"/>
    <property type="molecule type" value="Genomic_DNA"/>
</dbReference>
<proteinExistence type="inferred from homology"/>
<dbReference type="Pfam" id="PF00589">
    <property type="entry name" value="Phage_integrase"/>
    <property type="match status" value="1"/>
</dbReference>
<dbReference type="Pfam" id="PF13102">
    <property type="entry name" value="Phage_int_SAM_5"/>
    <property type="match status" value="1"/>
</dbReference>
<gene>
    <name evidence="5" type="ORF">CDA63_08990</name>
</gene>
<dbReference type="InterPro" id="IPR010998">
    <property type="entry name" value="Integrase_recombinase_N"/>
</dbReference>
<dbReference type="CDD" id="cd01185">
    <property type="entry name" value="INTN1_C_like"/>
    <property type="match status" value="1"/>
</dbReference>
<dbReference type="RefSeq" id="WP_088464115.1">
    <property type="nucleotide sequence ID" value="NZ_NIRR01000011.1"/>
</dbReference>
<dbReference type="PROSITE" id="PS51898">
    <property type="entry name" value="TYR_RECOMBINASE"/>
    <property type="match status" value="1"/>
</dbReference>
<evidence type="ECO:0000256" key="1">
    <source>
        <dbReference type="ARBA" id="ARBA00008857"/>
    </source>
</evidence>
<dbReference type="Gene3D" id="1.10.150.130">
    <property type="match status" value="1"/>
</dbReference>
<comment type="caution">
    <text evidence="5">The sequence shown here is derived from an EMBL/GenBank/DDBJ whole genome shotgun (WGS) entry which is preliminary data.</text>
</comment>
<dbReference type="PANTHER" id="PTHR30349:SF64">
    <property type="entry name" value="PROPHAGE INTEGRASE INTD-RELATED"/>
    <property type="match status" value="1"/>
</dbReference>
<dbReference type="InterPro" id="IPR013762">
    <property type="entry name" value="Integrase-like_cat_sf"/>
</dbReference>
<evidence type="ECO:0000313" key="6">
    <source>
        <dbReference type="Proteomes" id="UP000197277"/>
    </source>
</evidence>
<evidence type="ECO:0000313" key="5">
    <source>
        <dbReference type="EMBL" id="OWP63501.1"/>
    </source>
</evidence>
<dbReference type="InterPro" id="IPR002104">
    <property type="entry name" value="Integrase_catalytic"/>
</dbReference>
<keyword evidence="6" id="KW-1185">Reference proteome</keyword>
<dbReference type="InterPro" id="IPR025269">
    <property type="entry name" value="SAM-like_dom"/>
</dbReference>
<evidence type="ECO:0000256" key="3">
    <source>
        <dbReference type="ARBA" id="ARBA00023172"/>
    </source>
</evidence>
<comment type="similarity">
    <text evidence="1">Belongs to the 'phage' integrase family.</text>
</comment>
<dbReference type="Proteomes" id="UP000197277">
    <property type="component" value="Unassembled WGS sequence"/>
</dbReference>
<dbReference type="OrthoDB" id="1493636at2"/>
<evidence type="ECO:0000259" key="4">
    <source>
        <dbReference type="PROSITE" id="PS51898"/>
    </source>
</evidence>
<dbReference type="GO" id="GO:0015074">
    <property type="term" value="P:DNA integration"/>
    <property type="evidence" value="ECO:0007669"/>
    <property type="project" value="InterPro"/>
</dbReference>
<dbReference type="GO" id="GO:0006310">
    <property type="term" value="P:DNA recombination"/>
    <property type="evidence" value="ECO:0007669"/>
    <property type="project" value="UniProtKB-KW"/>
</dbReference>
<dbReference type="AlphaFoldDB" id="A0A246FL82"/>
<dbReference type="InterPro" id="IPR011010">
    <property type="entry name" value="DNA_brk_join_enz"/>
</dbReference>
<reference evidence="5 6" key="1">
    <citation type="submission" date="2017-06" db="EMBL/GenBank/DDBJ databases">
        <title>Hymenobacter amundsenii sp. nov. isolated from regoliths in Antarctica.</title>
        <authorList>
            <person name="Sedlacek I."/>
            <person name="Kralova S."/>
            <person name="Pantucek R."/>
            <person name="Svec P."/>
            <person name="Holochova P."/>
            <person name="Stankova E."/>
            <person name="Vrbovska V."/>
            <person name="Busse H.-J."/>
        </authorList>
    </citation>
    <scope>NUCLEOTIDE SEQUENCE [LARGE SCALE GENOMIC DNA]</scope>
    <source>
        <strain evidence="5 6">CCM 8682</strain>
    </source>
</reference>